<dbReference type="PANTHER" id="PTHR15484:SF8">
    <property type="entry name" value="DNA-DIRECTED RNA POLYMERASE I SUBUNIT RPA34"/>
    <property type="match status" value="1"/>
</dbReference>
<reference evidence="2" key="1">
    <citation type="journal article" date="2023" name="DNA Res.">
        <title>Chromosome-level genome assembly of Phrynocephalus forsythii using third-generation DNA sequencing and Hi-C analysis.</title>
        <authorList>
            <person name="Qi Y."/>
            <person name="Zhao W."/>
            <person name="Zhao Y."/>
            <person name="Niu C."/>
            <person name="Cao S."/>
            <person name="Zhang Y."/>
        </authorList>
    </citation>
    <scope>NUCLEOTIDE SEQUENCE</scope>
    <source>
        <tissue evidence="2">Muscle</tissue>
    </source>
</reference>
<dbReference type="Proteomes" id="UP001142489">
    <property type="component" value="Unassembled WGS sequence"/>
</dbReference>
<feature type="region of interest" description="Disordered" evidence="1">
    <location>
        <begin position="13"/>
        <end position="283"/>
    </location>
</feature>
<feature type="compositionally biased region" description="Basic and acidic residues" evidence="1">
    <location>
        <begin position="144"/>
        <end position="153"/>
    </location>
</feature>
<dbReference type="EMBL" id="JAPFRF010000023">
    <property type="protein sequence ID" value="KAJ7304369.1"/>
    <property type="molecule type" value="Genomic_DNA"/>
</dbReference>
<name>A0A9Q0X729_9SAUR</name>
<proteinExistence type="predicted"/>
<feature type="region of interest" description="Disordered" evidence="1">
    <location>
        <begin position="297"/>
        <end position="333"/>
    </location>
</feature>
<accession>A0A9Q0X729</accession>
<feature type="compositionally biased region" description="Low complexity" evidence="1">
    <location>
        <begin position="108"/>
        <end position="124"/>
    </location>
</feature>
<feature type="compositionally biased region" description="Basic residues" evidence="1">
    <location>
        <begin position="188"/>
        <end position="197"/>
    </location>
</feature>
<protein>
    <submittedName>
        <fullName evidence="2">Uncharacterized protein</fullName>
    </submittedName>
</protein>
<organism evidence="2 3">
    <name type="scientific">Phrynocephalus forsythii</name>
    <dbReference type="NCBI Taxonomy" id="171643"/>
    <lineage>
        <taxon>Eukaryota</taxon>
        <taxon>Metazoa</taxon>
        <taxon>Chordata</taxon>
        <taxon>Craniata</taxon>
        <taxon>Vertebrata</taxon>
        <taxon>Euteleostomi</taxon>
        <taxon>Lepidosauria</taxon>
        <taxon>Squamata</taxon>
        <taxon>Bifurcata</taxon>
        <taxon>Unidentata</taxon>
        <taxon>Episquamata</taxon>
        <taxon>Toxicofera</taxon>
        <taxon>Iguania</taxon>
        <taxon>Acrodonta</taxon>
        <taxon>Agamidae</taxon>
        <taxon>Agaminae</taxon>
        <taxon>Phrynocephalus</taxon>
    </lineage>
</organism>
<evidence type="ECO:0000313" key="3">
    <source>
        <dbReference type="Proteomes" id="UP001142489"/>
    </source>
</evidence>
<comment type="caution">
    <text evidence="2">The sequence shown here is derived from an EMBL/GenBank/DDBJ whole genome shotgun (WGS) entry which is preliminary data.</text>
</comment>
<dbReference type="PANTHER" id="PTHR15484">
    <property type="entry name" value="DNA-DIRECTED RNA POLYMERASE I SUBUNIT RPA34"/>
    <property type="match status" value="1"/>
</dbReference>
<keyword evidence="3" id="KW-1185">Reference proteome</keyword>
<feature type="compositionally biased region" description="Basic residues" evidence="1">
    <location>
        <begin position="320"/>
        <end position="333"/>
    </location>
</feature>
<dbReference type="OrthoDB" id="10262814at2759"/>
<sequence>MASGSVSCLLAANKRGLLPSPSSLGDAEMPPQKKKKKKKKQRRLHMMGYLGDPEEQQSPEVSFGELATPGTSPQLKEEVQEEEQAVAEGGRGPRLSGAAKELPEWETQAISSLEASSQESLFSAEAEELSQGTKKRRKKKKHKEAVAENKDSLLDLSSVSQQAEEESQGHTELQQEGNGETGLEGLVQHKHKKKKKHREEAEEKGEAMTQTDLTSLKEEAGGDPWEGNGLGNVVEGSLGLTEGGPGGELPDHKSKRKKKKREKVGVEDEGQPLGQEAGSLWSEPIAVKQEQKGWVEVDAASGQGAEGNGSFELGLEVSTHKHKKKKKKKEQES</sequence>
<feature type="compositionally biased region" description="Basic residues" evidence="1">
    <location>
        <begin position="32"/>
        <end position="45"/>
    </location>
</feature>
<gene>
    <name evidence="2" type="ORF">JRQ81_011922</name>
</gene>
<dbReference type="GO" id="GO:0005736">
    <property type="term" value="C:RNA polymerase I complex"/>
    <property type="evidence" value="ECO:0007669"/>
    <property type="project" value="TreeGrafter"/>
</dbReference>
<dbReference type="GO" id="GO:0003723">
    <property type="term" value="F:RNA binding"/>
    <property type="evidence" value="ECO:0007669"/>
    <property type="project" value="TreeGrafter"/>
</dbReference>
<feature type="compositionally biased region" description="Basic residues" evidence="1">
    <location>
        <begin position="253"/>
        <end position="262"/>
    </location>
</feature>
<dbReference type="GO" id="GO:0006360">
    <property type="term" value="P:transcription by RNA polymerase I"/>
    <property type="evidence" value="ECO:0007669"/>
    <property type="project" value="InterPro"/>
</dbReference>
<dbReference type="AlphaFoldDB" id="A0A9Q0X729"/>
<feature type="compositionally biased region" description="Basic residues" evidence="1">
    <location>
        <begin position="133"/>
        <end position="143"/>
    </location>
</feature>
<evidence type="ECO:0000313" key="2">
    <source>
        <dbReference type="EMBL" id="KAJ7304369.1"/>
    </source>
</evidence>
<evidence type="ECO:0000256" key="1">
    <source>
        <dbReference type="SAM" id="MobiDB-lite"/>
    </source>
</evidence>
<dbReference type="InterPro" id="IPR013240">
    <property type="entry name" value="DNA-dir_RNA_pol1_su_RPA34"/>
</dbReference>